<evidence type="ECO:0000256" key="1">
    <source>
        <dbReference type="SAM" id="Phobius"/>
    </source>
</evidence>
<sequence>MVPGRTCILVVNTIALVFQIFYMSVFLKFVETKKSTSTLCGTVLALYIVTVIDKSKVQF</sequence>
<dbReference type="InParanoid" id="C5LYA3"/>
<keyword evidence="1" id="KW-1133">Transmembrane helix</keyword>
<proteinExistence type="predicted"/>
<accession>C5LYA3</accession>
<dbReference type="EMBL" id="GG686791">
    <property type="protein sequence ID" value="EEQ98289.1"/>
    <property type="molecule type" value="Genomic_DNA"/>
</dbReference>
<keyword evidence="1" id="KW-0812">Transmembrane</keyword>
<evidence type="ECO:0000313" key="2">
    <source>
        <dbReference type="EMBL" id="EEQ98289.1"/>
    </source>
</evidence>
<organism evidence="3">
    <name type="scientific">Perkinsus marinus (strain ATCC 50983 / TXsc)</name>
    <dbReference type="NCBI Taxonomy" id="423536"/>
    <lineage>
        <taxon>Eukaryota</taxon>
        <taxon>Sar</taxon>
        <taxon>Alveolata</taxon>
        <taxon>Perkinsozoa</taxon>
        <taxon>Perkinsea</taxon>
        <taxon>Perkinsida</taxon>
        <taxon>Perkinsidae</taxon>
        <taxon>Perkinsus</taxon>
    </lineage>
</organism>
<keyword evidence="1" id="KW-0472">Membrane</keyword>
<reference evidence="2 3" key="1">
    <citation type="submission" date="2008-07" db="EMBL/GenBank/DDBJ databases">
        <authorList>
            <person name="El-Sayed N."/>
            <person name="Caler E."/>
            <person name="Inman J."/>
            <person name="Amedeo P."/>
            <person name="Hass B."/>
            <person name="Wortman J."/>
        </authorList>
    </citation>
    <scope>NUCLEOTIDE SEQUENCE [LARGE SCALE GENOMIC DNA]</scope>
    <source>
        <strain evidence="3">ATCC 50983 / TXsc</strain>
    </source>
</reference>
<gene>
    <name evidence="2" type="ORF">Pmar_PMAR003815</name>
</gene>
<dbReference type="GeneID" id="9040756"/>
<feature type="transmembrane region" description="Helical" evidence="1">
    <location>
        <begin position="35"/>
        <end position="52"/>
    </location>
</feature>
<dbReference type="AlphaFoldDB" id="C5LYA3"/>
<dbReference type="OrthoDB" id="409725at2759"/>
<feature type="transmembrane region" description="Helical" evidence="1">
    <location>
        <begin position="7"/>
        <end position="29"/>
    </location>
</feature>
<keyword evidence="3" id="KW-1185">Reference proteome</keyword>
<name>C5LYA3_PERM5</name>
<protein>
    <submittedName>
        <fullName evidence="2">Uncharacterized protein</fullName>
    </submittedName>
</protein>
<dbReference type="RefSeq" id="XP_002765572.1">
    <property type="nucleotide sequence ID" value="XM_002765526.1"/>
</dbReference>
<dbReference type="Proteomes" id="UP000007800">
    <property type="component" value="Unassembled WGS sequence"/>
</dbReference>
<evidence type="ECO:0000313" key="3">
    <source>
        <dbReference type="Proteomes" id="UP000007800"/>
    </source>
</evidence>